<proteinExistence type="predicted"/>
<accession>A0A173SB48</accession>
<dbReference type="RefSeq" id="WP_055213810.1">
    <property type="nucleotide sequence ID" value="NZ_CYXO01000004.1"/>
</dbReference>
<reference evidence="1 2" key="1">
    <citation type="submission" date="2015-09" db="EMBL/GenBank/DDBJ databases">
        <authorList>
            <consortium name="Pathogen Informatics"/>
        </authorList>
    </citation>
    <scope>NUCLEOTIDE SEQUENCE [LARGE SCALE GENOMIC DNA]</scope>
    <source>
        <strain evidence="1 2">2789STDY5834961</strain>
    </source>
</reference>
<protein>
    <submittedName>
        <fullName evidence="1">Uncharacterized protein</fullName>
    </submittedName>
</protein>
<evidence type="ECO:0000313" key="1">
    <source>
        <dbReference type="EMBL" id="CUM87470.1"/>
    </source>
</evidence>
<dbReference type="AlphaFoldDB" id="A0A173SB48"/>
<evidence type="ECO:0000313" key="2">
    <source>
        <dbReference type="Proteomes" id="UP000095597"/>
    </source>
</evidence>
<name>A0A173SB48_9FIRM</name>
<organism evidence="1 2">
    <name type="scientific">Dorea longicatena</name>
    <dbReference type="NCBI Taxonomy" id="88431"/>
    <lineage>
        <taxon>Bacteria</taxon>
        <taxon>Bacillati</taxon>
        <taxon>Bacillota</taxon>
        <taxon>Clostridia</taxon>
        <taxon>Lachnospirales</taxon>
        <taxon>Lachnospiraceae</taxon>
        <taxon>Dorea</taxon>
    </lineage>
</organism>
<gene>
    <name evidence="1" type="ORF">ERS852573_00928</name>
</gene>
<dbReference type="EMBL" id="CYXO01000004">
    <property type="protein sequence ID" value="CUM87470.1"/>
    <property type="molecule type" value="Genomic_DNA"/>
</dbReference>
<dbReference type="OrthoDB" id="2087070at2"/>
<dbReference type="Proteomes" id="UP000095597">
    <property type="component" value="Unassembled WGS sequence"/>
</dbReference>
<sequence length="67" mass="7529">MYIKAKYLKNDIPAGKAYTFETDVPVKIGDKISIGKAQAIVEVVNVQEDEVAGYKEKIKKVQKVEEE</sequence>